<evidence type="ECO:0000256" key="1">
    <source>
        <dbReference type="SAM" id="Phobius"/>
    </source>
</evidence>
<keyword evidence="1" id="KW-0472">Membrane</keyword>
<protein>
    <submittedName>
        <fullName evidence="2">Uncharacterized protein</fullName>
    </submittedName>
</protein>
<organism evidence="2 3">
    <name type="scientific">Shewanella amazonensis (strain ATCC BAA-1098 / SB2B)</name>
    <dbReference type="NCBI Taxonomy" id="326297"/>
    <lineage>
        <taxon>Bacteria</taxon>
        <taxon>Pseudomonadati</taxon>
        <taxon>Pseudomonadota</taxon>
        <taxon>Gammaproteobacteria</taxon>
        <taxon>Alteromonadales</taxon>
        <taxon>Shewanellaceae</taxon>
        <taxon>Shewanella</taxon>
    </lineage>
</organism>
<feature type="transmembrane region" description="Helical" evidence="1">
    <location>
        <begin position="40"/>
        <end position="57"/>
    </location>
</feature>
<keyword evidence="1" id="KW-1133">Transmembrane helix</keyword>
<name>A1S3T9_SHEAM</name>
<proteinExistence type="predicted"/>
<keyword evidence="3" id="KW-1185">Reference proteome</keyword>
<dbReference type="RefSeq" id="WP_011758955.1">
    <property type="nucleotide sequence ID" value="NC_008700.1"/>
</dbReference>
<dbReference type="HOGENOM" id="CLU_200565_0_0_6"/>
<dbReference type="Proteomes" id="UP000009175">
    <property type="component" value="Chromosome"/>
</dbReference>
<dbReference type="eggNOG" id="ENOG5031H7H">
    <property type="taxonomic scope" value="Bacteria"/>
</dbReference>
<dbReference type="KEGG" id="saz:Sama_0838"/>
<sequence>MQFLLKSILLLGSLAWLVVSGKTLLGLGVMENPSIMKEHLFVVAQVVLALLILRSVAGKRS</sequence>
<keyword evidence="1" id="KW-0812">Transmembrane</keyword>
<evidence type="ECO:0000313" key="3">
    <source>
        <dbReference type="Proteomes" id="UP000009175"/>
    </source>
</evidence>
<accession>A1S3T9</accession>
<dbReference type="EMBL" id="CP000507">
    <property type="protein sequence ID" value="ABL99045.1"/>
    <property type="molecule type" value="Genomic_DNA"/>
</dbReference>
<reference evidence="2 3" key="1">
    <citation type="submission" date="2006-12" db="EMBL/GenBank/DDBJ databases">
        <title>Complete sequence of Shewanella amazonensis SB2B.</title>
        <authorList>
            <consortium name="US DOE Joint Genome Institute"/>
            <person name="Copeland A."/>
            <person name="Lucas S."/>
            <person name="Lapidus A."/>
            <person name="Barry K."/>
            <person name="Detter J.C."/>
            <person name="Glavina del Rio T."/>
            <person name="Hammon N."/>
            <person name="Israni S."/>
            <person name="Dalin E."/>
            <person name="Tice H."/>
            <person name="Pitluck S."/>
            <person name="Munk A.C."/>
            <person name="Brettin T."/>
            <person name="Bruce D."/>
            <person name="Han C."/>
            <person name="Tapia R."/>
            <person name="Gilna P."/>
            <person name="Schmutz J."/>
            <person name="Larimer F."/>
            <person name="Land M."/>
            <person name="Hauser L."/>
            <person name="Kyrpides N."/>
            <person name="Mikhailova N."/>
            <person name="Fredrickson J."/>
            <person name="Richardson P."/>
        </authorList>
    </citation>
    <scope>NUCLEOTIDE SEQUENCE [LARGE SCALE GENOMIC DNA]</scope>
    <source>
        <strain evidence="3">ATCC BAA-1098 / SB2B</strain>
    </source>
</reference>
<evidence type="ECO:0000313" key="2">
    <source>
        <dbReference type="EMBL" id="ABL99045.1"/>
    </source>
</evidence>
<dbReference type="AlphaFoldDB" id="A1S3T9"/>
<gene>
    <name evidence="2" type="ordered locus">Sama_0838</name>
</gene>